<dbReference type="PANTHER" id="PTHR43833">
    <property type="entry name" value="POTASSIUM CHANNEL PROTEIN 2-RELATED-RELATED"/>
    <property type="match status" value="1"/>
</dbReference>
<evidence type="ECO:0000313" key="3">
    <source>
        <dbReference type="EMBL" id="QNO15701.1"/>
    </source>
</evidence>
<dbReference type="GO" id="GO:0006813">
    <property type="term" value="P:potassium ion transport"/>
    <property type="evidence" value="ECO:0007669"/>
    <property type="project" value="InterPro"/>
</dbReference>
<evidence type="ECO:0000259" key="2">
    <source>
        <dbReference type="PROSITE" id="PS51202"/>
    </source>
</evidence>
<dbReference type="InterPro" id="IPR036721">
    <property type="entry name" value="RCK_C_sf"/>
</dbReference>
<feature type="domain" description="RCK C-terminal" evidence="2">
    <location>
        <begin position="134"/>
        <end position="215"/>
    </location>
</feature>
<dbReference type="InterPro" id="IPR003148">
    <property type="entry name" value="RCK_N"/>
</dbReference>
<feature type="domain" description="RCK N-terminal" evidence="1">
    <location>
        <begin position="1"/>
        <end position="117"/>
    </location>
</feature>
<dbReference type="Pfam" id="PF02254">
    <property type="entry name" value="TrkA_N"/>
    <property type="match status" value="1"/>
</dbReference>
<dbReference type="SUPFAM" id="SSF51735">
    <property type="entry name" value="NAD(P)-binding Rossmann-fold domains"/>
    <property type="match status" value="1"/>
</dbReference>
<name>A0A7G9WAI9_ALKCA</name>
<evidence type="ECO:0000313" key="4">
    <source>
        <dbReference type="Proteomes" id="UP000516160"/>
    </source>
</evidence>
<gene>
    <name evidence="3" type="ORF">HYG86_13440</name>
</gene>
<keyword evidence="4" id="KW-1185">Reference proteome</keyword>
<dbReference type="Gene3D" id="3.40.50.720">
    <property type="entry name" value="NAD(P)-binding Rossmann-like Domain"/>
    <property type="match status" value="1"/>
</dbReference>
<dbReference type="Gene3D" id="3.30.70.1450">
    <property type="entry name" value="Regulator of K+ conductance, C-terminal domain"/>
    <property type="match status" value="1"/>
</dbReference>
<sequence>MKEFAIIGLGRFGAAVAKTLYNMGYEVLGIDINEERVQEARDYTTHAVQVDAIDENSLKALGIRNFDVAIVGIGQDIQASILTTLILKEMGIEYVVSKAQNDLHGKVLYKTGADRVIFPERDMGVRVANNLTSTNILDYIELAPDYSIVEVTAPGFMVGKTLMELDLRAKYSINVVAIKSGKDINVAPVAEAEIQDGDILVAIGSNDKLKKIEER</sequence>
<protein>
    <submittedName>
        <fullName evidence="3">TrkA family potassium uptake protein</fullName>
    </submittedName>
</protein>
<dbReference type="Pfam" id="PF02080">
    <property type="entry name" value="TrkA_C"/>
    <property type="match status" value="1"/>
</dbReference>
<dbReference type="AlphaFoldDB" id="A0A7G9WAI9"/>
<dbReference type="GO" id="GO:0008324">
    <property type="term" value="F:monoatomic cation transmembrane transporter activity"/>
    <property type="evidence" value="ECO:0007669"/>
    <property type="project" value="InterPro"/>
</dbReference>
<dbReference type="InterPro" id="IPR050721">
    <property type="entry name" value="Trk_Ktr_HKT_K-transport"/>
</dbReference>
<dbReference type="SUPFAM" id="SSF116726">
    <property type="entry name" value="TrkA C-terminal domain-like"/>
    <property type="match status" value="1"/>
</dbReference>
<dbReference type="KEGG" id="acae:HYG86_13440"/>
<evidence type="ECO:0000259" key="1">
    <source>
        <dbReference type="PROSITE" id="PS51201"/>
    </source>
</evidence>
<dbReference type="InterPro" id="IPR006037">
    <property type="entry name" value="RCK_C"/>
</dbReference>
<dbReference type="PROSITE" id="PS51202">
    <property type="entry name" value="RCK_C"/>
    <property type="match status" value="1"/>
</dbReference>
<dbReference type="PROSITE" id="PS51201">
    <property type="entry name" value="RCK_N"/>
    <property type="match status" value="1"/>
</dbReference>
<dbReference type="InterPro" id="IPR036291">
    <property type="entry name" value="NAD(P)-bd_dom_sf"/>
</dbReference>
<dbReference type="RefSeq" id="WP_213166109.1">
    <property type="nucleotide sequence ID" value="NZ_CP058559.1"/>
</dbReference>
<dbReference type="Proteomes" id="UP000516160">
    <property type="component" value="Chromosome"/>
</dbReference>
<reference evidence="3 4" key="1">
    <citation type="submission" date="2020-07" db="EMBL/GenBank/DDBJ databases">
        <title>Alkalicella. sp. LB2 genome.</title>
        <authorList>
            <person name="Postec A."/>
            <person name="Quemeneur M."/>
        </authorList>
    </citation>
    <scope>NUCLEOTIDE SEQUENCE [LARGE SCALE GENOMIC DNA]</scope>
    <source>
        <strain evidence="3 4">LB2</strain>
    </source>
</reference>
<organism evidence="3 4">
    <name type="scientific">Alkalicella caledoniensis</name>
    <dbReference type="NCBI Taxonomy" id="2731377"/>
    <lineage>
        <taxon>Bacteria</taxon>
        <taxon>Bacillati</taxon>
        <taxon>Bacillota</taxon>
        <taxon>Clostridia</taxon>
        <taxon>Eubacteriales</taxon>
        <taxon>Proteinivoracaceae</taxon>
        <taxon>Alkalicella</taxon>
    </lineage>
</organism>
<dbReference type="EMBL" id="CP058559">
    <property type="protein sequence ID" value="QNO15701.1"/>
    <property type="molecule type" value="Genomic_DNA"/>
</dbReference>
<accession>A0A7G9WAI9</accession>
<proteinExistence type="predicted"/>
<dbReference type="PANTHER" id="PTHR43833:SF7">
    <property type="entry name" value="KTR SYSTEM POTASSIUM UPTAKE PROTEIN C"/>
    <property type="match status" value="1"/>
</dbReference>